<proteinExistence type="predicted"/>
<keyword evidence="2" id="KW-1185">Reference proteome</keyword>
<reference evidence="2" key="1">
    <citation type="journal article" date="2023" name="Nat. Plants">
        <title>Single-cell RNA sequencing provides a high-resolution roadmap for understanding the multicellular compartmentation of specialized metabolism.</title>
        <authorList>
            <person name="Sun S."/>
            <person name="Shen X."/>
            <person name="Li Y."/>
            <person name="Li Y."/>
            <person name="Wang S."/>
            <person name="Li R."/>
            <person name="Zhang H."/>
            <person name="Shen G."/>
            <person name="Guo B."/>
            <person name="Wei J."/>
            <person name="Xu J."/>
            <person name="St-Pierre B."/>
            <person name="Chen S."/>
            <person name="Sun C."/>
        </authorList>
    </citation>
    <scope>NUCLEOTIDE SEQUENCE [LARGE SCALE GENOMIC DNA]</scope>
</reference>
<dbReference type="Proteomes" id="UP001060085">
    <property type="component" value="Linkage Group LG03"/>
</dbReference>
<name>A0ACC0BIV4_CATRO</name>
<evidence type="ECO:0000313" key="2">
    <source>
        <dbReference type="Proteomes" id="UP001060085"/>
    </source>
</evidence>
<dbReference type="EMBL" id="CM044703">
    <property type="protein sequence ID" value="KAI5672534.1"/>
    <property type="molecule type" value="Genomic_DNA"/>
</dbReference>
<evidence type="ECO:0000313" key="1">
    <source>
        <dbReference type="EMBL" id="KAI5672534.1"/>
    </source>
</evidence>
<protein>
    <submittedName>
        <fullName evidence="1">Uncharacterized protein</fullName>
    </submittedName>
</protein>
<accession>A0ACC0BIV4</accession>
<gene>
    <name evidence="1" type="ORF">M9H77_12898</name>
</gene>
<comment type="caution">
    <text evidence="1">The sequence shown here is derived from an EMBL/GenBank/DDBJ whole genome shotgun (WGS) entry which is preliminary data.</text>
</comment>
<sequence>MWLYSTPFLFFKILSKISIFPLNKKLRVEGFKKKKKFVAKLSTIGVPRLQEFVDYCNPLFQCRCSSGDDVFYRCHSCQSLGLLVPAFNIWYILGENLDFDNPLLPETLCPVFYPVDCLCLEDRMLNYKEHLSKSPCTQPDKNLIDMFVYKFSANIYLEHKHLVLYRFLYIMQEHENKKLKSCLPIAENPLSNFLAYHATCTYNPFEVILALLG</sequence>
<organism evidence="1 2">
    <name type="scientific">Catharanthus roseus</name>
    <name type="common">Madagascar periwinkle</name>
    <name type="synonym">Vinca rosea</name>
    <dbReference type="NCBI Taxonomy" id="4058"/>
    <lineage>
        <taxon>Eukaryota</taxon>
        <taxon>Viridiplantae</taxon>
        <taxon>Streptophyta</taxon>
        <taxon>Embryophyta</taxon>
        <taxon>Tracheophyta</taxon>
        <taxon>Spermatophyta</taxon>
        <taxon>Magnoliopsida</taxon>
        <taxon>eudicotyledons</taxon>
        <taxon>Gunneridae</taxon>
        <taxon>Pentapetalae</taxon>
        <taxon>asterids</taxon>
        <taxon>lamiids</taxon>
        <taxon>Gentianales</taxon>
        <taxon>Apocynaceae</taxon>
        <taxon>Rauvolfioideae</taxon>
        <taxon>Vinceae</taxon>
        <taxon>Catharanthinae</taxon>
        <taxon>Catharanthus</taxon>
    </lineage>
</organism>